<keyword evidence="7" id="KW-1185">Reference proteome</keyword>
<feature type="region of interest" description="Disordered" evidence="4">
    <location>
        <begin position="264"/>
        <end position="285"/>
    </location>
</feature>
<dbReference type="GO" id="GO:0006508">
    <property type="term" value="P:proteolysis"/>
    <property type="evidence" value="ECO:0007669"/>
    <property type="project" value="UniProtKB-KW"/>
</dbReference>
<keyword evidence="2 3" id="KW-0802">TPR repeat</keyword>
<keyword evidence="5" id="KW-0732">Signal</keyword>
<gene>
    <name evidence="6" type="primary">bepA_1</name>
    <name evidence="6" type="ORF">PTE30175_00836</name>
</gene>
<proteinExistence type="predicted"/>
<sequence>MKTLPAFLRSMATALALTAGLLGGCASGGGFDVRPLSSQQSTGNTTDLRLAESALSSGNTELAGTLFERALTASPKSIEAQIGLGDTLYQAGDLERARVLYTQAARQAPAQPGPQLGLARVALRQRRLDDAVGLYRVLLDSQPENTLAAEGLGTALDLQGHHTQAQAVYRRALQAHPEVQGLRVDLGLSLILSNKPREGANVLLDITGLSSAPLQARQNLALAYGLLGNADAAKKILLADLPASSVDDNLRFYERVRAKLAARTVDGGDTPTGAGAAQARPGAAQ</sequence>
<dbReference type="Pfam" id="PF13181">
    <property type="entry name" value="TPR_8"/>
    <property type="match status" value="1"/>
</dbReference>
<dbReference type="EC" id="3.4.-.-" evidence="6"/>
<accession>A0A5E4SN48</accession>
<dbReference type="PANTHER" id="PTHR45586">
    <property type="entry name" value="TPR REPEAT-CONTAINING PROTEIN PA4667"/>
    <property type="match status" value="1"/>
</dbReference>
<dbReference type="PROSITE" id="PS51257">
    <property type="entry name" value="PROKAR_LIPOPROTEIN"/>
    <property type="match status" value="1"/>
</dbReference>
<dbReference type="RefSeq" id="WP_150695805.1">
    <property type="nucleotide sequence ID" value="NZ_CABPRZ010000003.1"/>
</dbReference>
<dbReference type="InterPro" id="IPR011990">
    <property type="entry name" value="TPR-like_helical_dom_sf"/>
</dbReference>
<dbReference type="SMART" id="SM00028">
    <property type="entry name" value="TPR"/>
    <property type="match status" value="4"/>
</dbReference>
<dbReference type="InterPro" id="IPR019734">
    <property type="entry name" value="TPR_rpt"/>
</dbReference>
<evidence type="ECO:0000313" key="6">
    <source>
        <dbReference type="EMBL" id="VVD76491.1"/>
    </source>
</evidence>
<dbReference type="GO" id="GO:0008233">
    <property type="term" value="F:peptidase activity"/>
    <property type="evidence" value="ECO:0007669"/>
    <property type="project" value="UniProtKB-KW"/>
</dbReference>
<organism evidence="6 7">
    <name type="scientific">Pandoraea terrae</name>
    <dbReference type="NCBI Taxonomy" id="1537710"/>
    <lineage>
        <taxon>Bacteria</taxon>
        <taxon>Pseudomonadati</taxon>
        <taxon>Pseudomonadota</taxon>
        <taxon>Betaproteobacteria</taxon>
        <taxon>Burkholderiales</taxon>
        <taxon>Burkholderiaceae</taxon>
        <taxon>Pandoraea</taxon>
    </lineage>
</organism>
<evidence type="ECO:0000313" key="7">
    <source>
        <dbReference type="Proteomes" id="UP000414233"/>
    </source>
</evidence>
<protein>
    <submittedName>
        <fullName evidence="6">Beta-barrel assembly-enhancing protease</fullName>
        <ecNumber evidence="6">3.4.-.-</ecNumber>
    </submittedName>
</protein>
<dbReference type="PROSITE" id="PS50005">
    <property type="entry name" value="TPR"/>
    <property type="match status" value="1"/>
</dbReference>
<evidence type="ECO:0000256" key="2">
    <source>
        <dbReference type="ARBA" id="ARBA00022803"/>
    </source>
</evidence>
<evidence type="ECO:0000256" key="3">
    <source>
        <dbReference type="PROSITE-ProRule" id="PRU00339"/>
    </source>
</evidence>
<feature type="signal peptide" evidence="5">
    <location>
        <begin position="1"/>
        <end position="19"/>
    </location>
</feature>
<dbReference type="Proteomes" id="UP000414233">
    <property type="component" value="Unassembled WGS sequence"/>
</dbReference>
<keyword evidence="6" id="KW-0645">Protease</keyword>
<dbReference type="OrthoDB" id="8596013at2"/>
<feature type="chain" id="PRO_5022807074" evidence="5">
    <location>
        <begin position="20"/>
        <end position="285"/>
    </location>
</feature>
<dbReference type="SUPFAM" id="SSF48452">
    <property type="entry name" value="TPR-like"/>
    <property type="match status" value="1"/>
</dbReference>
<dbReference type="AlphaFoldDB" id="A0A5E4SN48"/>
<dbReference type="Gene3D" id="1.25.40.10">
    <property type="entry name" value="Tetratricopeptide repeat domain"/>
    <property type="match status" value="1"/>
</dbReference>
<dbReference type="EMBL" id="CABPRZ010000003">
    <property type="protein sequence ID" value="VVD76491.1"/>
    <property type="molecule type" value="Genomic_DNA"/>
</dbReference>
<reference evidence="6 7" key="1">
    <citation type="submission" date="2019-08" db="EMBL/GenBank/DDBJ databases">
        <authorList>
            <person name="Peeters C."/>
        </authorList>
    </citation>
    <scope>NUCLEOTIDE SEQUENCE [LARGE SCALE GENOMIC DNA]</scope>
    <source>
        <strain evidence="6 7">LMG 30175</strain>
    </source>
</reference>
<feature type="compositionally biased region" description="Low complexity" evidence="4">
    <location>
        <begin position="267"/>
        <end position="285"/>
    </location>
</feature>
<feature type="repeat" description="TPR" evidence="3">
    <location>
        <begin position="78"/>
        <end position="111"/>
    </location>
</feature>
<keyword evidence="1" id="KW-0677">Repeat</keyword>
<evidence type="ECO:0000256" key="5">
    <source>
        <dbReference type="SAM" id="SignalP"/>
    </source>
</evidence>
<keyword evidence="6" id="KW-0378">Hydrolase</keyword>
<dbReference type="InterPro" id="IPR051012">
    <property type="entry name" value="CellSynth/LPSAsmb/PSIAsmb"/>
</dbReference>
<dbReference type="PANTHER" id="PTHR45586:SF1">
    <property type="entry name" value="LIPOPOLYSACCHARIDE ASSEMBLY PROTEIN B"/>
    <property type="match status" value="1"/>
</dbReference>
<dbReference type="Pfam" id="PF13432">
    <property type="entry name" value="TPR_16"/>
    <property type="match status" value="2"/>
</dbReference>
<name>A0A5E4SN48_9BURK</name>
<evidence type="ECO:0000256" key="1">
    <source>
        <dbReference type="ARBA" id="ARBA00022737"/>
    </source>
</evidence>
<evidence type="ECO:0000256" key="4">
    <source>
        <dbReference type="SAM" id="MobiDB-lite"/>
    </source>
</evidence>